<organism evidence="1 2">
    <name type="scientific">Kiloniella laminariae</name>
    <dbReference type="NCBI Taxonomy" id="454162"/>
    <lineage>
        <taxon>Bacteria</taxon>
        <taxon>Pseudomonadati</taxon>
        <taxon>Pseudomonadota</taxon>
        <taxon>Alphaproteobacteria</taxon>
        <taxon>Rhodospirillales</taxon>
        <taxon>Kiloniellaceae</taxon>
        <taxon>Kiloniella</taxon>
    </lineage>
</organism>
<dbReference type="InterPro" id="IPR009922">
    <property type="entry name" value="DUF1457"/>
</dbReference>
<protein>
    <submittedName>
        <fullName evidence="1">PAS domain-containing protein</fullName>
    </submittedName>
</protein>
<dbReference type="RefSeq" id="WP_269423406.1">
    <property type="nucleotide sequence ID" value="NZ_JAPWGY010000003.1"/>
</dbReference>
<keyword evidence="2" id="KW-1185">Reference proteome</keyword>
<comment type="caution">
    <text evidence="1">The sequence shown here is derived from an EMBL/GenBank/DDBJ whole genome shotgun (WGS) entry which is preliminary data.</text>
</comment>
<dbReference type="Proteomes" id="UP001069802">
    <property type="component" value="Unassembled WGS sequence"/>
</dbReference>
<gene>
    <name evidence="1" type="ORF">O4H49_10645</name>
</gene>
<dbReference type="EMBL" id="JAPWGY010000003">
    <property type="protein sequence ID" value="MCZ4281237.1"/>
    <property type="molecule type" value="Genomic_DNA"/>
</dbReference>
<accession>A0ABT4LJI2</accession>
<dbReference type="Pfam" id="PF07310">
    <property type="entry name" value="PAS_5"/>
    <property type="match status" value="1"/>
</dbReference>
<reference evidence="1" key="1">
    <citation type="submission" date="2022-12" db="EMBL/GenBank/DDBJ databases">
        <title>Bacterial isolates from different developmental stages of Nematostella vectensis.</title>
        <authorList>
            <person name="Fraune S."/>
        </authorList>
    </citation>
    <scope>NUCLEOTIDE SEQUENCE</scope>
    <source>
        <strain evidence="1">G21630-S1</strain>
    </source>
</reference>
<evidence type="ECO:0000313" key="2">
    <source>
        <dbReference type="Proteomes" id="UP001069802"/>
    </source>
</evidence>
<proteinExistence type="predicted"/>
<name>A0ABT4LJI2_9PROT</name>
<evidence type="ECO:0000313" key="1">
    <source>
        <dbReference type="EMBL" id="MCZ4281237.1"/>
    </source>
</evidence>
<sequence>MTDYNYHAALADLDRGPQEIQTLLELWNRYRAGDRLPLKSKMDPVDFKTHLGRICVIEVLREPLDFIYRLDGTEISATSNEDLHSLSILDGTPAEVYQNHFQEFKITLEAAEPHLWHVRYSQDPQTFEYLRLMLPFTRTDKTAAAVPDFFMTYCYSLSSSDGSFPTFRHLSTHS</sequence>